<dbReference type="GO" id="GO:0005886">
    <property type="term" value="C:plasma membrane"/>
    <property type="evidence" value="ECO:0007669"/>
    <property type="project" value="UniProtKB-SubCell"/>
</dbReference>
<name>A0A1G9QH18_9BURK</name>
<evidence type="ECO:0000313" key="8">
    <source>
        <dbReference type="Proteomes" id="UP000198552"/>
    </source>
</evidence>
<dbReference type="PANTHER" id="PTHR30606:SF9">
    <property type="entry name" value="LIPID A BIOSYNTHESIS LAUROYLTRANSFERASE"/>
    <property type="match status" value="1"/>
</dbReference>
<keyword evidence="6 7" id="KW-0012">Acyltransferase</keyword>
<dbReference type="GO" id="GO:0009247">
    <property type="term" value="P:glycolipid biosynthetic process"/>
    <property type="evidence" value="ECO:0007669"/>
    <property type="project" value="UniProtKB-ARBA"/>
</dbReference>
<evidence type="ECO:0000313" key="7">
    <source>
        <dbReference type="EMBL" id="SDM09595.1"/>
    </source>
</evidence>
<dbReference type="EMBL" id="FNHP01000002">
    <property type="protein sequence ID" value="SDM09595.1"/>
    <property type="molecule type" value="Genomic_DNA"/>
</dbReference>
<evidence type="ECO:0000256" key="6">
    <source>
        <dbReference type="ARBA" id="ARBA00023315"/>
    </source>
</evidence>
<reference evidence="8" key="1">
    <citation type="submission" date="2016-10" db="EMBL/GenBank/DDBJ databases">
        <authorList>
            <person name="Varghese N."/>
            <person name="Submissions S."/>
        </authorList>
    </citation>
    <scope>NUCLEOTIDE SEQUENCE [LARGE SCALE GENOMIC DNA]</scope>
    <source>
        <strain evidence="8">EPL6</strain>
    </source>
</reference>
<sequence length="303" mass="34193">MTRQAPSAPAWTQRRERSHPWLLRLMVWISLTAGRPLGRLVLRGIASYFVLFAPAARRASRAFLTRVLDRPARLRDVYRHVLWFASTIHDRVFLLRGDGRPLQVEIVGAEVLHDALAAGRGALLMGAHFGSFEVLRAAGRQRAGLRVGMVMYEDNARKVNDTLRAINPEAMQDIIPLGRADSMLAVRDRLDEGWLVGLLADRSIGGDAGVPVSFLGSEARFPTGPWRLAMMLRRPVFLMAGLYLGGNRYQLRFERLVDFSSVPPGQRQAAIDGAARTYASALERLVRESPWNWFNFFDFWEPR</sequence>
<dbReference type="CDD" id="cd07984">
    <property type="entry name" value="LPLAT_LABLAT-like"/>
    <property type="match status" value="1"/>
</dbReference>
<accession>A0A1G9QH18</accession>
<organism evidence="7 8">
    <name type="scientific">Oryzisolibacter propanilivorax</name>
    <dbReference type="NCBI Taxonomy" id="1527607"/>
    <lineage>
        <taxon>Bacteria</taxon>
        <taxon>Pseudomonadati</taxon>
        <taxon>Pseudomonadota</taxon>
        <taxon>Betaproteobacteria</taxon>
        <taxon>Burkholderiales</taxon>
        <taxon>Comamonadaceae</taxon>
        <taxon>Oryzisolibacter</taxon>
    </lineage>
</organism>
<comment type="subcellular location">
    <subcellularLocation>
        <location evidence="1">Cell inner membrane</location>
    </subcellularLocation>
</comment>
<evidence type="ECO:0000256" key="3">
    <source>
        <dbReference type="ARBA" id="ARBA00022519"/>
    </source>
</evidence>
<dbReference type="GO" id="GO:0016746">
    <property type="term" value="F:acyltransferase activity"/>
    <property type="evidence" value="ECO:0007669"/>
    <property type="project" value="UniProtKB-KW"/>
</dbReference>
<dbReference type="Proteomes" id="UP000198552">
    <property type="component" value="Unassembled WGS sequence"/>
</dbReference>
<protein>
    <submittedName>
        <fullName evidence="7">Predicted acyltransferase, LPLAT superfamily</fullName>
    </submittedName>
</protein>
<keyword evidence="2" id="KW-1003">Cell membrane</keyword>
<dbReference type="InterPro" id="IPR004960">
    <property type="entry name" value="LipA_acyltrans"/>
</dbReference>
<dbReference type="InterPro" id="IPR014548">
    <property type="entry name" value="Ac_Trasf"/>
</dbReference>
<dbReference type="PIRSF" id="PIRSF028561">
    <property type="entry name" value="Ac_Trasf"/>
    <property type="match status" value="1"/>
</dbReference>
<dbReference type="STRING" id="1527607.SAMN05428957_102275"/>
<proteinExistence type="predicted"/>
<dbReference type="PANTHER" id="PTHR30606">
    <property type="entry name" value="LIPID A BIOSYNTHESIS LAUROYL ACYLTRANSFERASE"/>
    <property type="match status" value="1"/>
</dbReference>
<keyword evidence="8" id="KW-1185">Reference proteome</keyword>
<keyword evidence="4 7" id="KW-0808">Transferase</keyword>
<evidence type="ECO:0000256" key="5">
    <source>
        <dbReference type="ARBA" id="ARBA00023136"/>
    </source>
</evidence>
<evidence type="ECO:0000256" key="1">
    <source>
        <dbReference type="ARBA" id="ARBA00004533"/>
    </source>
</evidence>
<evidence type="ECO:0000256" key="2">
    <source>
        <dbReference type="ARBA" id="ARBA00022475"/>
    </source>
</evidence>
<keyword evidence="5" id="KW-0472">Membrane</keyword>
<evidence type="ECO:0000256" key="4">
    <source>
        <dbReference type="ARBA" id="ARBA00022679"/>
    </source>
</evidence>
<dbReference type="RefSeq" id="WP_091566983.1">
    <property type="nucleotide sequence ID" value="NZ_FNHP01000002.1"/>
</dbReference>
<dbReference type="OrthoDB" id="9808633at2"/>
<keyword evidence="3" id="KW-0997">Cell inner membrane</keyword>
<dbReference type="Pfam" id="PF03279">
    <property type="entry name" value="Lip_A_acyltrans"/>
    <property type="match status" value="1"/>
</dbReference>
<dbReference type="AlphaFoldDB" id="A0A1G9QH18"/>
<gene>
    <name evidence="7" type="ORF">SAMN05428957_102275</name>
</gene>